<dbReference type="Proteomes" id="UP001175211">
    <property type="component" value="Unassembled WGS sequence"/>
</dbReference>
<evidence type="ECO:0000256" key="1">
    <source>
        <dbReference type="SAM" id="Phobius"/>
    </source>
</evidence>
<name>A0AA39NH03_ARMTA</name>
<keyword evidence="1" id="KW-0812">Transmembrane</keyword>
<dbReference type="RefSeq" id="XP_060336520.1">
    <property type="nucleotide sequence ID" value="XM_060484162.1"/>
</dbReference>
<organism evidence="2 3">
    <name type="scientific">Armillaria tabescens</name>
    <name type="common">Ringless honey mushroom</name>
    <name type="synonym">Agaricus tabescens</name>
    <dbReference type="NCBI Taxonomy" id="1929756"/>
    <lineage>
        <taxon>Eukaryota</taxon>
        <taxon>Fungi</taxon>
        <taxon>Dikarya</taxon>
        <taxon>Basidiomycota</taxon>
        <taxon>Agaricomycotina</taxon>
        <taxon>Agaricomycetes</taxon>
        <taxon>Agaricomycetidae</taxon>
        <taxon>Agaricales</taxon>
        <taxon>Marasmiineae</taxon>
        <taxon>Physalacriaceae</taxon>
        <taxon>Desarmillaria</taxon>
    </lineage>
</organism>
<sequence length="169" mass="19051">MALRQDVHAKFEIWLSVTYELHRLIVARDGLLVCRRFDRSPLFAVILGTADFLLVFELMNICSTAFTEMLMRQAGKVHGECGSVVGSLTAYDPDQLQKVHFSPNVSFLPYHRPGCFPSPSSSCFPPSPQAIASTWTLSYSILALYMIIPFIYGRSLDGWSRRRLSGLRC</sequence>
<gene>
    <name evidence="2" type="ORF">EV420DRAFT_960806</name>
</gene>
<keyword evidence="1" id="KW-1133">Transmembrane helix</keyword>
<feature type="transmembrane region" description="Helical" evidence="1">
    <location>
        <begin position="130"/>
        <end position="153"/>
    </location>
</feature>
<comment type="caution">
    <text evidence="2">The sequence shown here is derived from an EMBL/GenBank/DDBJ whole genome shotgun (WGS) entry which is preliminary data.</text>
</comment>
<dbReference type="EMBL" id="JAUEPS010000005">
    <property type="protein sequence ID" value="KAK0465472.1"/>
    <property type="molecule type" value="Genomic_DNA"/>
</dbReference>
<feature type="transmembrane region" description="Helical" evidence="1">
    <location>
        <begin position="42"/>
        <end position="66"/>
    </location>
</feature>
<evidence type="ECO:0000313" key="2">
    <source>
        <dbReference type="EMBL" id="KAK0465472.1"/>
    </source>
</evidence>
<dbReference type="AlphaFoldDB" id="A0AA39NH03"/>
<evidence type="ECO:0000313" key="3">
    <source>
        <dbReference type="Proteomes" id="UP001175211"/>
    </source>
</evidence>
<accession>A0AA39NH03</accession>
<keyword evidence="3" id="KW-1185">Reference proteome</keyword>
<proteinExistence type="predicted"/>
<protein>
    <submittedName>
        <fullName evidence="2">Uncharacterized protein</fullName>
    </submittedName>
</protein>
<reference evidence="2" key="1">
    <citation type="submission" date="2023-06" db="EMBL/GenBank/DDBJ databases">
        <authorList>
            <consortium name="Lawrence Berkeley National Laboratory"/>
            <person name="Ahrendt S."/>
            <person name="Sahu N."/>
            <person name="Indic B."/>
            <person name="Wong-Bajracharya J."/>
            <person name="Merenyi Z."/>
            <person name="Ke H.-M."/>
            <person name="Monk M."/>
            <person name="Kocsube S."/>
            <person name="Drula E."/>
            <person name="Lipzen A."/>
            <person name="Balint B."/>
            <person name="Henrissat B."/>
            <person name="Andreopoulos B."/>
            <person name="Martin F.M."/>
            <person name="Harder C.B."/>
            <person name="Rigling D."/>
            <person name="Ford K.L."/>
            <person name="Foster G.D."/>
            <person name="Pangilinan J."/>
            <person name="Papanicolaou A."/>
            <person name="Barry K."/>
            <person name="LaButti K."/>
            <person name="Viragh M."/>
            <person name="Koriabine M."/>
            <person name="Yan M."/>
            <person name="Riley R."/>
            <person name="Champramary S."/>
            <person name="Plett K.L."/>
            <person name="Tsai I.J."/>
            <person name="Slot J."/>
            <person name="Sipos G."/>
            <person name="Plett J."/>
            <person name="Nagy L.G."/>
            <person name="Grigoriev I.V."/>
        </authorList>
    </citation>
    <scope>NUCLEOTIDE SEQUENCE</scope>
    <source>
        <strain evidence="2">CCBAS 213</strain>
    </source>
</reference>
<keyword evidence="1" id="KW-0472">Membrane</keyword>
<dbReference type="GeneID" id="85367710"/>